<evidence type="ECO:0000313" key="1">
    <source>
        <dbReference type="EMBL" id="KYH35858.1"/>
    </source>
</evidence>
<reference evidence="1 2" key="1">
    <citation type="submission" date="2016-02" db="EMBL/GenBank/DDBJ databases">
        <title>Genome sequence of Clostridium tepidiprofundi DSM 19306.</title>
        <authorList>
            <person name="Poehlein A."/>
            <person name="Daniel R."/>
        </authorList>
    </citation>
    <scope>NUCLEOTIDE SEQUENCE [LARGE SCALE GENOMIC DNA]</scope>
    <source>
        <strain evidence="1 2">DSM 19306</strain>
    </source>
</reference>
<organism evidence="1 2">
    <name type="scientific">Clostridium tepidiprofundi DSM 19306</name>
    <dbReference type="NCBI Taxonomy" id="1121338"/>
    <lineage>
        <taxon>Bacteria</taxon>
        <taxon>Bacillati</taxon>
        <taxon>Bacillota</taxon>
        <taxon>Clostridia</taxon>
        <taxon>Eubacteriales</taxon>
        <taxon>Clostridiaceae</taxon>
        <taxon>Clostridium</taxon>
    </lineage>
</organism>
<name>A0A151B7F0_9CLOT</name>
<dbReference type="RefSeq" id="WP_066821325.1">
    <property type="nucleotide sequence ID" value="NZ_LTBA01000001.1"/>
</dbReference>
<gene>
    <name evidence="1" type="ORF">CLTEP_02510</name>
</gene>
<dbReference type="STRING" id="1121338.CLTEP_02510"/>
<accession>A0A151B7F0</accession>
<dbReference type="Proteomes" id="UP000075531">
    <property type="component" value="Unassembled WGS sequence"/>
</dbReference>
<sequence>MDKSSLRRRIINTAVALAYQLADEQNKSYEEVLGQAIEEACIRHNVGHKEFIKMFIGGK</sequence>
<comment type="caution">
    <text evidence="1">The sequence shown here is derived from an EMBL/GenBank/DDBJ whole genome shotgun (WGS) entry which is preliminary data.</text>
</comment>
<protein>
    <recommendedName>
        <fullName evidence="3">NusB/RsmB/TIM44 domain-containing protein</fullName>
    </recommendedName>
</protein>
<dbReference type="PATRIC" id="fig|1121338.3.peg.255"/>
<dbReference type="AlphaFoldDB" id="A0A151B7F0"/>
<dbReference type="EMBL" id="LTBA01000001">
    <property type="protein sequence ID" value="KYH35858.1"/>
    <property type="molecule type" value="Genomic_DNA"/>
</dbReference>
<dbReference type="OrthoDB" id="9966301at2"/>
<keyword evidence="2" id="KW-1185">Reference proteome</keyword>
<evidence type="ECO:0008006" key="3">
    <source>
        <dbReference type="Google" id="ProtNLM"/>
    </source>
</evidence>
<evidence type="ECO:0000313" key="2">
    <source>
        <dbReference type="Proteomes" id="UP000075531"/>
    </source>
</evidence>
<proteinExistence type="predicted"/>